<reference evidence="9" key="2">
    <citation type="submission" date="2020-11" db="EMBL/GenBank/DDBJ databases">
        <authorList>
            <consortium name="NCBI Pathogen Detection Project"/>
        </authorList>
    </citation>
    <scope>NUCLEOTIDE SEQUENCE</scope>
    <source>
        <strain evidence="9">YDC697-2</strain>
    </source>
</reference>
<dbReference type="AlphaFoldDB" id="A0A8H9NXK3"/>
<comment type="subcellular location">
    <subcellularLocation>
        <location evidence="1">Cell membrane</location>
        <topology evidence="1">Multi-pass membrane protein</topology>
    </subcellularLocation>
</comment>
<evidence type="ECO:0000256" key="1">
    <source>
        <dbReference type="ARBA" id="ARBA00004651"/>
    </source>
</evidence>
<dbReference type="Proteomes" id="UP000864563">
    <property type="component" value="Unassembled WGS sequence"/>
</dbReference>
<dbReference type="InterPro" id="IPR003752">
    <property type="entry name" value="DiS_bond_form_DsbB/BdbC"/>
</dbReference>
<name>A0A8H9NXK3_9ENTR</name>
<proteinExistence type="predicted"/>
<dbReference type="PANTHER" id="PTHR36570">
    <property type="entry name" value="DISULFIDE BOND FORMATION PROTEIN B"/>
    <property type="match status" value="1"/>
</dbReference>
<dbReference type="GO" id="GO:0006457">
    <property type="term" value="P:protein folding"/>
    <property type="evidence" value="ECO:0007669"/>
    <property type="project" value="InterPro"/>
</dbReference>
<reference evidence="9" key="1">
    <citation type="journal article" date="2018" name="Genome Biol.">
        <title>SKESA: strategic k-mer extension for scrupulous assemblies.</title>
        <authorList>
            <person name="Souvorov A."/>
            <person name="Agarwala R."/>
            <person name="Lipman D.J."/>
        </authorList>
    </citation>
    <scope>NUCLEOTIDE SEQUENCE</scope>
    <source>
        <strain evidence="9">YDC697-2</strain>
    </source>
</reference>
<evidence type="ECO:0000256" key="5">
    <source>
        <dbReference type="ARBA" id="ARBA00022989"/>
    </source>
</evidence>
<sequence>MKTALNFSSRLPPPTAVFSGRWLSLAMLVCCLAAVAIALVSQHVYDMQPCPWCVLQRAIFLVMALASGLAFATPGRVLPLMFNALVLLLSFAGAATALWQHFKATNMLSCSLSLAEQWMSTSALDRLVPAVFAPRTSCADGAVDLLGIPYEFWSLALFGVIGIAQAVAMVMAWRSMSPGS</sequence>
<dbReference type="InterPro" id="IPR023380">
    <property type="entry name" value="DsbB-like_sf"/>
</dbReference>
<dbReference type="GO" id="GO:0015035">
    <property type="term" value="F:protein-disulfide reductase activity"/>
    <property type="evidence" value="ECO:0007669"/>
    <property type="project" value="InterPro"/>
</dbReference>
<evidence type="ECO:0000313" key="9">
    <source>
        <dbReference type="EMBL" id="HAT1587280.1"/>
    </source>
</evidence>
<keyword evidence="3 8" id="KW-0812">Transmembrane</keyword>
<evidence type="ECO:0000256" key="4">
    <source>
        <dbReference type="ARBA" id="ARBA00022982"/>
    </source>
</evidence>
<feature type="transmembrane region" description="Helical" evidence="8">
    <location>
        <begin position="54"/>
        <end position="73"/>
    </location>
</feature>
<keyword evidence="6 8" id="KW-0472">Membrane</keyword>
<dbReference type="SUPFAM" id="SSF158442">
    <property type="entry name" value="DsbB-like"/>
    <property type="match status" value="1"/>
</dbReference>
<comment type="caution">
    <text evidence="9">The sequence shown here is derived from an EMBL/GenBank/DDBJ whole genome shotgun (WGS) entry which is preliminary data.</text>
</comment>
<organism evidence="9">
    <name type="scientific">Citrobacter farmeri</name>
    <dbReference type="NCBI Taxonomy" id="67824"/>
    <lineage>
        <taxon>Bacteria</taxon>
        <taxon>Pseudomonadati</taxon>
        <taxon>Pseudomonadota</taxon>
        <taxon>Gammaproteobacteria</taxon>
        <taxon>Enterobacterales</taxon>
        <taxon>Enterobacteriaceae</taxon>
        <taxon>Citrobacter</taxon>
    </lineage>
</organism>
<keyword evidence="2" id="KW-1003">Cell membrane</keyword>
<dbReference type="InterPro" id="IPR050183">
    <property type="entry name" value="DsbB"/>
</dbReference>
<evidence type="ECO:0000256" key="6">
    <source>
        <dbReference type="ARBA" id="ARBA00023136"/>
    </source>
</evidence>
<accession>A0A8H9NXK3</accession>
<dbReference type="Pfam" id="PF02600">
    <property type="entry name" value="DsbB"/>
    <property type="match status" value="1"/>
</dbReference>
<evidence type="ECO:0000256" key="7">
    <source>
        <dbReference type="ARBA" id="ARBA00023284"/>
    </source>
</evidence>
<feature type="transmembrane region" description="Helical" evidence="8">
    <location>
        <begin position="80"/>
        <end position="99"/>
    </location>
</feature>
<keyword evidence="7" id="KW-0676">Redox-active center</keyword>
<evidence type="ECO:0000256" key="8">
    <source>
        <dbReference type="SAM" id="Phobius"/>
    </source>
</evidence>
<evidence type="ECO:0000256" key="2">
    <source>
        <dbReference type="ARBA" id="ARBA00022475"/>
    </source>
</evidence>
<dbReference type="GO" id="GO:0005886">
    <property type="term" value="C:plasma membrane"/>
    <property type="evidence" value="ECO:0007669"/>
    <property type="project" value="UniProtKB-SubCell"/>
</dbReference>
<dbReference type="EMBL" id="DACSDU010000017">
    <property type="protein sequence ID" value="HAT1587280.1"/>
    <property type="molecule type" value="Genomic_DNA"/>
</dbReference>
<dbReference type="Gene3D" id="1.20.1550.10">
    <property type="entry name" value="DsbB-like"/>
    <property type="match status" value="1"/>
</dbReference>
<dbReference type="PANTHER" id="PTHR36570:SF3">
    <property type="entry name" value="DISULFIDE BOND FORMATION PROTEIN B"/>
    <property type="match status" value="1"/>
</dbReference>
<dbReference type="RefSeq" id="WP_174349407.1">
    <property type="nucleotide sequence ID" value="NZ_JAAMQE010000001.1"/>
</dbReference>
<keyword evidence="5 8" id="KW-1133">Transmembrane helix</keyword>
<feature type="transmembrane region" description="Helical" evidence="8">
    <location>
        <begin position="152"/>
        <end position="173"/>
    </location>
</feature>
<evidence type="ECO:0000256" key="3">
    <source>
        <dbReference type="ARBA" id="ARBA00022692"/>
    </source>
</evidence>
<keyword evidence="4" id="KW-0813">Transport</keyword>
<gene>
    <name evidence="9" type="ORF">I8Y00_003659</name>
</gene>
<protein>
    <submittedName>
        <fullName evidence="9">Disulfide bond formation protein B</fullName>
    </submittedName>
</protein>
<keyword evidence="4" id="KW-0249">Electron transport</keyword>